<dbReference type="Pfam" id="PF13356">
    <property type="entry name" value="Arm-DNA-bind_3"/>
    <property type="match status" value="1"/>
</dbReference>
<feature type="domain" description="Integrase DNA-binding" evidence="3">
    <location>
        <begin position="7"/>
        <end position="88"/>
    </location>
</feature>
<organism evidence="4 5">
    <name type="scientific">Methylocella tundrae</name>
    <dbReference type="NCBI Taxonomy" id="227605"/>
    <lineage>
        <taxon>Bacteria</taxon>
        <taxon>Pseudomonadati</taxon>
        <taxon>Pseudomonadota</taxon>
        <taxon>Alphaproteobacteria</taxon>
        <taxon>Hyphomicrobiales</taxon>
        <taxon>Beijerinckiaceae</taxon>
        <taxon>Methylocella</taxon>
    </lineage>
</organism>
<dbReference type="InterPro" id="IPR050808">
    <property type="entry name" value="Phage_Integrase"/>
</dbReference>
<dbReference type="EMBL" id="LR536450">
    <property type="protein sequence ID" value="VFU08403.1"/>
    <property type="molecule type" value="Genomic_DNA"/>
</dbReference>
<reference evidence="4 5" key="1">
    <citation type="submission" date="2019-03" db="EMBL/GenBank/DDBJ databases">
        <authorList>
            <person name="Kox A.R. M."/>
        </authorList>
    </citation>
    <scope>NUCLEOTIDE SEQUENCE [LARGE SCALE GENOMIC DNA]</scope>
    <source>
        <strain evidence="4">MTUNDRAET4 annotated genome</strain>
    </source>
</reference>
<evidence type="ECO:0000313" key="5">
    <source>
        <dbReference type="Proteomes" id="UP000294360"/>
    </source>
</evidence>
<evidence type="ECO:0000259" key="3">
    <source>
        <dbReference type="Pfam" id="PF13356"/>
    </source>
</evidence>
<dbReference type="GO" id="GO:0015074">
    <property type="term" value="P:DNA integration"/>
    <property type="evidence" value="ECO:0007669"/>
    <property type="project" value="UniProtKB-KW"/>
</dbReference>
<dbReference type="PANTHER" id="PTHR30629">
    <property type="entry name" value="PROPHAGE INTEGRASE"/>
    <property type="match status" value="1"/>
</dbReference>
<accession>A0A4U8YWW1</accession>
<gene>
    <name evidence="4" type="ORF">MTUNDRAET4_1510</name>
</gene>
<evidence type="ECO:0000313" key="4">
    <source>
        <dbReference type="EMBL" id="VFU08403.1"/>
    </source>
</evidence>
<dbReference type="InterPro" id="IPR025166">
    <property type="entry name" value="Integrase_DNA_bind_dom"/>
</dbReference>
<evidence type="ECO:0000256" key="2">
    <source>
        <dbReference type="ARBA" id="ARBA00022908"/>
    </source>
</evidence>
<name>A0A4U8YWW1_METTU</name>
<dbReference type="RefSeq" id="WP_342211528.1">
    <property type="nucleotide sequence ID" value="NZ_LR536450.1"/>
</dbReference>
<evidence type="ECO:0000256" key="1">
    <source>
        <dbReference type="ARBA" id="ARBA00008857"/>
    </source>
</evidence>
<comment type="similarity">
    <text evidence="1">Belongs to the 'phage' integrase family.</text>
</comment>
<dbReference type="AlphaFoldDB" id="A0A4U8YWW1"/>
<dbReference type="Proteomes" id="UP000294360">
    <property type="component" value="Chromosome"/>
</dbReference>
<protein>
    <submittedName>
        <fullName evidence="4">Integrase family protein</fullName>
    </submittedName>
</protein>
<sequence length="127" mass="13747">MAKLHLLSARFCATVAEPGRHADGGNLYLRVDASGAARWTFMWMRNGRQREAGLGSRDLVSLAQARELAGHMRESLSKGIDPLDARAAERRANAARVTFGESADALLASKESGWRNEKAQGAMAHDA</sequence>
<proteinExistence type="inferred from homology"/>
<dbReference type="PANTHER" id="PTHR30629:SF6">
    <property type="entry name" value="PROPHAGE INTEGRASE INTA-RELATED"/>
    <property type="match status" value="1"/>
</dbReference>
<dbReference type="InterPro" id="IPR038488">
    <property type="entry name" value="Integrase_DNA-bd_sf"/>
</dbReference>
<keyword evidence="2" id="KW-0229">DNA integration</keyword>
<dbReference type="Gene3D" id="3.30.160.390">
    <property type="entry name" value="Integrase, DNA-binding domain"/>
    <property type="match status" value="1"/>
</dbReference>
<dbReference type="KEGG" id="mtun:MTUNDRAET4_1510"/>